<evidence type="ECO:0000256" key="1">
    <source>
        <dbReference type="ARBA" id="ARBA00022801"/>
    </source>
</evidence>
<keyword evidence="1" id="KW-0378">Hydrolase</keyword>
<dbReference type="InterPro" id="IPR013689">
    <property type="entry name" value="RNA_helicase_ATP-dep_HrpB_C"/>
</dbReference>
<evidence type="ECO:0000256" key="3">
    <source>
        <dbReference type="SAM" id="MobiDB-lite"/>
    </source>
</evidence>
<keyword evidence="7" id="KW-1185">Reference proteome</keyword>
<dbReference type="PANTHER" id="PTHR43519:SF1">
    <property type="entry name" value="ATP-DEPENDENT RNA HELICASE HRPB"/>
    <property type="match status" value="1"/>
</dbReference>
<organism evidence="6 7">
    <name type="scientific">Deinococcus lacus</name>
    <dbReference type="NCBI Taxonomy" id="392561"/>
    <lineage>
        <taxon>Bacteria</taxon>
        <taxon>Thermotogati</taxon>
        <taxon>Deinococcota</taxon>
        <taxon>Deinococci</taxon>
        <taxon>Deinococcales</taxon>
        <taxon>Deinococcaceae</taxon>
        <taxon>Deinococcus</taxon>
    </lineage>
</organism>
<feature type="domain" description="ATP-dependent RNA helicase HrpB C-terminal" evidence="4">
    <location>
        <begin position="269"/>
        <end position="402"/>
    </location>
</feature>
<dbReference type="Pfam" id="PF24473">
    <property type="entry name" value="CON_HrpB"/>
    <property type="match status" value="1"/>
</dbReference>
<dbReference type="Pfam" id="PF08482">
    <property type="entry name" value="HrpB_C"/>
    <property type="match status" value="1"/>
</dbReference>
<feature type="region of interest" description="Disordered" evidence="3">
    <location>
        <begin position="394"/>
        <end position="420"/>
    </location>
</feature>
<protein>
    <submittedName>
        <fullName evidence="6">ATP-dependent helicase C-terminal domain-containing protein</fullName>
    </submittedName>
</protein>
<evidence type="ECO:0000259" key="5">
    <source>
        <dbReference type="Pfam" id="PF24473"/>
    </source>
</evidence>
<keyword evidence="2 6" id="KW-0067">ATP-binding</keyword>
<name>A0ABW1YBQ3_9DEIO</name>
<evidence type="ECO:0000256" key="2">
    <source>
        <dbReference type="ARBA" id="ARBA00022806"/>
    </source>
</evidence>
<keyword evidence="2 6" id="KW-0547">Nucleotide-binding</keyword>
<dbReference type="RefSeq" id="WP_380081912.1">
    <property type="nucleotide sequence ID" value="NZ_JBHSWD010000001.1"/>
</dbReference>
<feature type="domain" description="ATP-dependent RNA helicase HrpB connector region" evidence="5">
    <location>
        <begin position="179"/>
        <end position="205"/>
    </location>
</feature>
<dbReference type="PANTHER" id="PTHR43519">
    <property type="entry name" value="ATP-DEPENDENT RNA HELICASE HRPB"/>
    <property type="match status" value="1"/>
</dbReference>
<evidence type="ECO:0000259" key="4">
    <source>
        <dbReference type="Pfam" id="PF08482"/>
    </source>
</evidence>
<dbReference type="Proteomes" id="UP001596297">
    <property type="component" value="Unassembled WGS sequence"/>
</dbReference>
<dbReference type="InterPro" id="IPR056329">
    <property type="entry name" value="CON_HrpB"/>
</dbReference>
<sequence>MLRFPAHPRLAHLLQAAEPALASDVAALLEERGPRSGASAADFAEQVTAFRQARQAGALGGWAAAERLAAQWRRLLGVAPADAPPDPYAVGAALALAYPERRAWARPQGGGRFLLAGGQGAALPESSPLAQAPALAVAHLDGLAGTGSAGRRAEARILLAAPLDPADLEAAAEWTPCTEWDSRSGRLLAQEELRVGALVLAARPLPRSDPAAEADAVAHAVAAEGLGLLRFSPEAQALRARVGSLRAWQPGEDWPDLSDAALQAAAPVWLAPFLGGVRSREALERLDLLPALTALLSWEQQSRLDTLAPTHLTVPSGSRVRLEYSPDGAPPVLAVKLQELFGLADTPSVCGGQVPVLLHLLSPARRPVQVTQDLRSFWAHGYFEARKDLRGRYPKHPWPDDPASHVPTAKTKRALEGGRR</sequence>
<evidence type="ECO:0000313" key="7">
    <source>
        <dbReference type="Proteomes" id="UP001596297"/>
    </source>
</evidence>
<reference evidence="7" key="1">
    <citation type="journal article" date="2019" name="Int. J. Syst. Evol. Microbiol.">
        <title>The Global Catalogue of Microorganisms (GCM) 10K type strain sequencing project: providing services to taxonomists for standard genome sequencing and annotation.</title>
        <authorList>
            <consortium name="The Broad Institute Genomics Platform"/>
            <consortium name="The Broad Institute Genome Sequencing Center for Infectious Disease"/>
            <person name="Wu L."/>
            <person name="Ma J."/>
        </authorList>
    </citation>
    <scope>NUCLEOTIDE SEQUENCE [LARGE SCALE GENOMIC DNA]</scope>
    <source>
        <strain evidence="7">CGMCC 1.15772</strain>
    </source>
</reference>
<dbReference type="EMBL" id="JBHSWD010000001">
    <property type="protein sequence ID" value="MFC6590905.1"/>
    <property type="molecule type" value="Genomic_DNA"/>
</dbReference>
<evidence type="ECO:0000313" key="6">
    <source>
        <dbReference type="EMBL" id="MFC6590905.1"/>
    </source>
</evidence>
<accession>A0ABW1YBQ3</accession>
<gene>
    <name evidence="6" type="ORF">ACFP81_01885</name>
</gene>
<proteinExistence type="predicted"/>
<comment type="caution">
    <text evidence="6">The sequence shown here is derived from an EMBL/GenBank/DDBJ whole genome shotgun (WGS) entry which is preliminary data.</text>
</comment>
<feature type="compositionally biased region" description="Basic and acidic residues" evidence="3">
    <location>
        <begin position="394"/>
        <end position="403"/>
    </location>
</feature>
<keyword evidence="2 6" id="KW-0347">Helicase</keyword>
<dbReference type="GO" id="GO:0004386">
    <property type="term" value="F:helicase activity"/>
    <property type="evidence" value="ECO:0007669"/>
    <property type="project" value="UniProtKB-KW"/>
</dbReference>